<reference evidence="2 3" key="1">
    <citation type="journal article" date="2022" name="G3 (Bethesda)">
        <title>Whole-genome sequence and methylome profiling of the almond [Prunus dulcis (Mill.) D.A. Webb] cultivar 'Nonpareil'.</title>
        <authorList>
            <person name="D'Amico-Willman K.M."/>
            <person name="Ouma W.Z."/>
            <person name="Meulia T."/>
            <person name="Sideli G.M."/>
            <person name="Gradziel T.M."/>
            <person name="Fresnedo-Ramirez J."/>
        </authorList>
    </citation>
    <scope>NUCLEOTIDE SEQUENCE [LARGE SCALE GENOMIC DNA]</scope>
    <source>
        <strain evidence="2">Clone GOH B32 T37-40</strain>
    </source>
</reference>
<dbReference type="InterPro" id="IPR054722">
    <property type="entry name" value="PolX-like_BBD"/>
</dbReference>
<evidence type="ECO:0000313" key="3">
    <source>
        <dbReference type="Proteomes" id="UP001054821"/>
    </source>
</evidence>
<comment type="caution">
    <text evidence="2">The sequence shown here is derived from an EMBL/GenBank/DDBJ whole genome shotgun (WGS) entry which is preliminary data.</text>
</comment>
<sequence length="246" mass="27404">MPTRLLHMQCKSADPQLQDLHIHARPTAHNVEANPPPNKHADTVKTITDGSSFTNEEYNELIAVIRNKKGNGQSLAHGTGIITPTCHIAQRESHSKLYWIVDSGATDHNSHLPPTHNHTTTHHEFVGLHNGEQAEIHNIGSIKLTKDLSLDGVLHVPKFHVNLLSVRKLTRALCCIITFYLDFCAVQDMVTKKTIGLGKHFDGHYYLTPAQNPHLISHVHRTSDLLASMSRTPVTCSSSLLRIFLK</sequence>
<organism evidence="2 3">
    <name type="scientific">Prunus dulcis</name>
    <name type="common">Almond</name>
    <name type="synonym">Amygdalus dulcis</name>
    <dbReference type="NCBI Taxonomy" id="3755"/>
    <lineage>
        <taxon>Eukaryota</taxon>
        <taxon>Viridiplantae</taxon>
        <taxon>Streptophyta</taxon>
        <taxon>Embryophyta</taxon>
        <taxon>Tracheophyta</taxon>
        <taxon>Spermatophyta</taxon>
        <taxon>Magnoliopsida</taxon>
        <taxon>eudicotyledons</taxon>
        <taxon>Gunneridae</taxon>
        <taxon>Pentapetalae</taxon>
        <taxon>rosids</taxon>
        <taxon>fabids</taxon>
        <taxon>Rosales</taxon>
        <taxon>Rosaceae</taxon>
        <taxon>Amygdaloideae</taxon>
        <taxon>Amygdaleae</taxon>
        <taxon>Prunus</taxon>
    </lineage>
</organism>
<dbReference type="EMBL" id="JAJFAZ020000002">
    <property type="protein sequence ID" value="KAI5342472.1"/>
    <property type="molecule type" value="Genomic_DNA"/>
</dbReference>
<dbReference type="Proteomes" id="UP001054821">
    <property type="component" value="Chromosome 2"/>
</dbReference>
<dbReference type="AlphaFoldDB" id="A0AAD4ZD77"/>
<evidence type="ECO:0000313" key="2">
    <source>
        <dbReference type="EMBL" id="KAI5342472.1"/>
    </source>
</evidence>
<gene>
    <name evidence="2" type="ORF">L3X38_010347</name>
</gene>
<protein>
    <recommendedName>
        <fullName evidence="1">Retrovirus-related Pol polyprotein from transposon TNT 1-94-like beta-barrel domain-containing protein</fullName>
    </recommendedName>
</protein>
<accession>A0AAD4ZD77</accession>
<dbReference type="Pfam" id="PF22936">
    <property type="entry name" value="Pol_BBD"/>
    <property type="match status" value="1"/>
</dbReference>
<feature type="domain" description="Retrovirus-related Pol polyprotein from transposon TNT 1-94-like beta-barrel" evidence="1">
    <location>
        <begin position="99"/>
        <end position="171"/>
    </location>
</feature>
<keyword evidence="3" id="KW-1185">Reference proteome</keyword>
<evidence type="ECO:0000259" key="1">
    <source>
        <dbReference type="Pfam" id="PF22936"/>
    </source>
</evidence>
<name>A0AAD4ZD77_PRUDU</name>
<proteinExistence type="predicted"/>